<dbReference type="AlphaFoldDB" id="A0A859FBI5"/>
<name>A0A859FBI5_9BACI</name>
<dbReference type="KEGG" id="psua:FLK61_25810"/>
<feature type="compositionally biased region" description="Gly residues" evidence="1">
    <location>
        <begin position="264"/>
        <end position="273"/>
    </location>
</feature>
<keyword evidence="2" id="KW-0732">Signal</keyword>
<evidence type="ECO:0000256" key="2">
    <source>
        <dbReference type="SAM" id="SignalP"/>
    </source>
</evidence>
<dbReference type="PANTHER" id="PTHR37507">
    <property type="entry name" value="SPORULATION PROTEIN YDCC"/>
    <property type="match status" value="1"/>
</dbReference>
<gene>
    <name evidence="3" type="ORF">FLK61_25810</name>
</gene>
<dbReference type="RefSeq" id="WP_176008229.1">
    <property type="nucleotide sequence ID" value="NZ_CP041372.2"/>
</dbReference>
<feature type="compositionally biased region" description="Acidic residues" evidence="1">
    <location>
        <begin position="274"/>
        <end position="290"/>
    </location>
</feature>
<feature type="region of interest" description="Disordered" evidence="1">
    <location>
        <begin position="205"/>
        <end position="293"/>
    </location>
</feature>
<feature type="chain" id="PRO_5032874836" evidence="2">
    <location>
        <begin position="20"/>
        <end position="406"/>
    </location>
</feature>
<accession>A0A859FBI5</accession>
<dbReference type="Gene3D" id="2.50.20.10">
    <property type="entry name" value="Lipoprotein localisation LolA/LolB/LppX"/>
    <property type="match status" value="1"/>
</dbReference>
<reference evidence="4" key="1">
    <citation type="submission" date="2019-07" db="EMBL/GenBank/DDBJ databases">
        <title>Bacillus alkalisoli sp. nov. isolated from saline soil.</title>
        <authorList>
            <person name="Sun J.-Q."/>
            <person name="Xu L."/>
        </authorList>
    </citation>
    <scope>NUCLEOTIDE SEQUENCE [LARGE SCALE GENOMIC DNA]</scope>
    <source>
        <strain evidence="4">M4U3P1</strain>
    </source>
</reference>
<keyword evidence="3" id="KW-0449">Lipoprotein</keyword>
<organism evidence="3 4">
    <name type="scientific">Paenalkalicoccus suaedae</name>
    <dbReference type="NCBI Taxonomy" id="2592382"/>
    <lineage>
        <taxon>Bacteria</taxon>
        <taxon>Bacillati</taxon>
        <taxon>Bacillota</taxon>
        <taxon>Bacilli</taxon>
        <taxon>Bacillales</taxon>
        <taxon>Bacillaceae</taxon>
        <taxon>Paenalkalicoccus</taxon>
    </lineage>
</organism>
<evidence type="ECO:0000313" key="4">
    <source>
        <dbReference type="Proteomes" id="UP000318138"/>
    </source>
</evidence>
<dbReference type="EMBL" id="CP041372">
    <property type="protein sequence ID" value="QKS70188.1"/>
    <property type="molecule type" value="Genomic_DNA"/>
</dbReference>
<proteinExistence type="predicted"/>
<dbReference type="SUPFAM" id="SSF89392">
    <property type="entry name" value="Prokaryotic lipoproteins and lipoprotein localization factors"/>
    <property type="match status" value="1"/>
</dbReference>
<protein>
    <submittedName>
        <fullName evidence="3">Outer membrane lipoprotein carrier protein LolA</fullName>
    </submittedName>
</protein>
<evidence type="ECO:0000313" key="3">
    <source>
        <dbReference type="EMBL" id="QKS70188.1"/>
    </source>
</evidence>
<dbReference type="Proteomes" id="UP000318138">
    <property type="component" value="Chromosome"/>
</dbReference>
<dbReference type="InterPro" id="IPR052944">
    <property type="entry name" value="Sporulation_related"/>
</dbReference>
<dbReference type="InterPro" id="IPR029046">
    <property type="entry name" value="LolA/LolB/LppX"/>
</dbReference>
<keyword evidence="4" id="KW-1185">Reference proteome</keyword>
<sequence>MKRMIVFVFALLMLLAACGEKTEQDVLNDMEQLMTDMQGYKATATMTLETGEEPQEYEVQIWYKHPTYYKVELAHTEKEQKQIILRNDEGVFVLTPSLNKSFRFQSDWPENNSQVYMYDSLLNDILIDAERQFEAGEEEYTFRTNTNYSNQNLAQQEIKLDKKTLTPTEVDVTDLSLKVLVHVDFDSFELNPTFTDQDFSKEAVMGESVPEEGDASNNEGAEGATSDDGLANDNGGASDDQNEDEGSNEGDRDGADGGEDGAQNGNGTGSGEGGSEDGDGVGSGENDDSATGDASAFTVFYPLYEPDGTTLSSSDEINDRVILTYDGTQPFTLIQQKARYMQMDAAIDSVGEPLDLGFTIGVLTTDAKGLSLSWTYAGTEFFLASNVMELQELEAVARSVHGTEEK</sequence>
<dbReference type="PROSITE" id="PS51257">
    <property type="entry name" value="PROKAR_LIPOPROTEIN"/>
    <property type="match status" value="1"/>
</dbReference>
<feature type="signal peptide" evidence="2">
    <location>
        <begin position="1"/>
        <end position="19"/>
    </location>
</feature>
<dbReference type="PANTHER" id="PTHR37507:SF2">
    <property type="entry name" value="SPORULATION PROTEIN YDCC"/>
    <property type="match status" value="1"/>
</dbReference>
<evidence type="ECO:0000256" key="1">
    <source>
        <dbReference type="SAM" id="MobiDB-lite"/>
    </source>
</evidence>